<reference evidence="2" key="1">
    <citation type="submission" date="2022-03" db="EMBL/GenBank/DDBJ databases">
        <authorList>
            <person name="Alioto T."/>
            <person name="Alioto T."/>
            <person name="Gomez Garrido J."/>
        </authorList>
    </citation>
    <scope>NUCLEOTIDE SEQUENCE</scope>
</reference>
<feature type="coiled-coil region" evidence="1">
    <location>
        <begin position="45"/>
        <end position="72"/>
    </location>
</feature>
<evidence type="ECO:0000313" key="3">
    <source>
        <dbReference type="Proteomes" id="UP001295444"/>
    </source>
</evidence>
<dbReference type="EMBL" id="OW240918">
    <property type="protein sequence ID" value="CAH2306851.1"/>
    <property type="molecule type" value="Genomic_DNA"/>
</dbReference>
<evidence type="ECO:0000313" key="2">
    <source>
        <dbReference type="EMBL" id="CAH2306851.1"/>
    </source>
</evidence>
<dbReference type="Proteomes" id="UP001295444">
    <property type="component" value="Chromosome 07"/>
</dbReference>
<dbReference type="Gene3D" id="3.30.70.1820">
    <property type="entry name" value="L1 transposable element, RRM domain"/>
    <property type="match status" value="1"/>
</dbReference>
<name>A0AAD1SUB5_PELCU</name>
<proteinExistence type="predicted"/>
<dbReference type="AlphaFoldDB" id="A0AAD1SUB5"/>
<keyword evidence="3" id="KW-1185">Reference proteome</keyword>
<accession>A0AAD1SUB5</accession>
<protein>
    <submittedName>
        <fullName evidence="2">Uncharacterized protein</fullName>
    </submittedName>
</protein>
<organism evidence="2 3">
    <name type="scientific">Pelobates cultripes</name>
    <name type="common">Western spadefoot toad</name>
    <dbReference type="NCBI Taxonomy" id="61616"/>
    <lineage>
        <taxon>Eukaryota</taxon>
        <taxon>Metazoa</taxon>
        <taxon>Chordata</taxon>
        <taxon>Craniata</taxon>
        <taxon>Vertebrata</taxon>
        <taxon>Euteleostomi</taxon>
        <taxon>Amphibia</taxon>
        <taxon>Batrachia</taxon>
        <taxon>Anura</taxon>
        <taxon>Pelobatoidea</taxon>
        <taxon>Pelobatidae</taxon>
        <taxon>Pelobates</taxon>
    </lineage>
</organism>
<sequence>MLQELRSTMRADFQSAVDDIRKEVQDIGTRMSAQEECTDELCLANNEIVDKIQKMKVDKKRLMEKLEDSSRRNIIRVRGVPETDTTVKLTKYLQQLFLAIKPDLDKADLRLDRVHQVPKPKDLAQDLLTDIVTRLHYYSP</sequence>
<gene>
    <name evidence="2" type="ORF">PECUL_23A051684</name>
</gene>
<evidence type="ECO:0000256" key="1">
    <source>
        <dbReference type="SAM" id="Coils"/>
    </source>
</evidence>
<keyword evidence="1" id="KW-0175">Coiled coil</keyword>